<dbReference type="Proteomes" id="UP000256541">
    <property type="component" value="Unassembled WGS sequence"/>
</dbReference>
<evidence type="ECO:0000313" key="1">
    <source>
        <dbReference type="EMBL" id="RFA16727.1"/>
    </source>
</evidence>
<accession>A0A3E0W6F4</accession>
<dbReference type="EMBL" id="NBXB01000010">
    <property type="protein sequence ID" value="RFA16727.1"/>
    <property type="molecule type" value="Genomic_DNA"/>
</dbReference>
<sequence length="92" mass="10155">MDDQHPHATLGGGVARIARLPGEVLAGLVLDENGDVVAHGCFGEGLVLALHDVVDVFWRYVGELLREAFRDFADRFFFLFGFHESSIAALRQ</sequence>
<name>A0A3E0W6F4_9MICO</name>
<organism evidence="1 2">
    <name type="scientific">Subtercola boreus</name>
    <dbReference type="NCBI Taxonomy" id="120213"/>
    <lineage>
        <taxon>Bacteria</taxon>
        <taxon>Bacillati</taxon>
        <taxon>Actinomycetota</taxon>
        <taxon>Actinomycetes</taxon>
        <taxon>Micrococcales</taxon>
        <taxon>Microbacteriaceae</taxon>
        <taxon>Subtercola</taxon>
    </lineage>
</organism>
<evidence type="ECO:0000313" key="2">
    <source>
        <dbReference type="Proteomes" id="UP000256541"/>
    </source>
</evidence>
<gene>
    <name evidence="1" type="ORF">B7R22_02400</name>
</gene>
<comment type="caution">
    <text evidence="1">The sequence shown here is derived from an EMBL/GenBank/DDBJ whole genome shotgun (WGS) entry which is preliminary data.</text>
</comment>
<proteinExistence type="predicted"/>
<reference evidence="1 2" key="1">
    <citation type="submission" date="2017-04" db="EMBL/GenBank/DDBJ databases">
        <title>Comparative genome analysis of Subtercola boreus.</title>
        <authorList>
            <person name="Cho Y.-J."/>
            <person name="Cho A."/>
            <person name="Kim O.-S."/>
            <person name="Lee J.-I."/>
        </authorList>
    </citation>
    <scope>NUCLEOTIDE SEQUENCE [LARGE SCALE GENOMIC DNA]</scope>
    <source>
        <strain evidence="1 2">P27479</strain>
    </source>
</reference>
<protein>
    <submittedName>
        <fullName evidence="1">Uncharacterized protein</fullName>
    </submittedName>
</protein>
<dbReference type="AlphaFoldDB" id="A0A3E0W6F4"/>